<dbReference type="PIRSF" id="PIRSF006060">
    <property type="entry name" value="AA_transporter"/>
    <property type="match status" value="1"/>
</dbReference>
<dbReference type="InterPro" id="IPR050367">
    <property type="entry name" value="APC_superfamily"/>
</dbReference>
<dbReference type="InterPro" id="IPR002293">
    <property type="entry name" value="AA/rel_permease1"/>
</dbReference>
<feature type="transmembrane region" description="Helical" evidence="6">
    <location>
        <begin position="98"/>
        <end position="121"/>
    </location>
</feature>
<evidence type="ECO:0000256" key="3">
    <source>
        <dbReference type="ARBA" id="ARBA00022692"/>
    </source>
</evidence>
<dbReference type="PANTHER" id="PTHR42770:SF7">
    <property type="entry name" value="MEMBRANE PROTEIN"/>
    <property type="match status" value="1"/>
</dbReference>
<dbReference type="STRING" id="37928.SAMN04489742_0998"/>
<evidence type="ECO:0000313" key="7">
    <source>
        <dbReference type="EMBL" id="SDQ40825.1"/>
    </source>
</evidence>
<feature type="transmembrane region" description="Helical" evidence="6">
    <location>
        <begin position="344"/>
        <end position="369"/>
    </location>
</feature>
<dbReference type="GO" id="GO:0022857">
    <property type="term" value="F:transmembrane transporter activity"/>
    <property type="evidence" value="ECO:0007669"/>
    <property type="project" value="InterPro"/>
</dbReference>
<organism evidence="7 8">
    <name type="scientific">Crystallibacter crystallopoietes</name>
    <dbReference type="NCBI Taxonomy" id="37928"/>
    <lineage>
        <taxon>Bacteria</taxon>
        <taxon>Bacillati</taxon>
        <taxon>Actinomycetota</taxon>
        <taxon>Actinomycetes</taxon>
        <taxon>Micrococcales</taxon>
        <taxon>Micrococcaceae</taxon>
        <taxon>Crystallibacter</taxon>
    </lineage>
</organism>
<feature type="transmembrane region" description="Helical" evidence="6">
    <location>
        <begin position="443"/>
        <end position="460"/>
    </location>
</feature>
<dbReference type="RefSeq" id="WP_074699487.1">
    <property type="nucleotide sequence ID" value="NZ_FNKH01000002.1"/>
</dbReference>
<dbReference type="OrthoDB" id="138827at2"/>
<evidence type="ECO:0000256" key="2">
    <source>
        <dbReference type="ARBA" id="ARBA00022475"/>
    </source>
</evidence>
<keyword evidence="5 6" id="KW-0472">Membrane</keyword>
<feature type="transmembrane region" description="Helical" evidence="6">
    <location>
        <begin position="53"/>
        <end position="77"/>
    </location>
</feature>
<feature type="transmembrane region" description="Helical" evidence="6">
    <location>
        <begin position="26"/>
        <end position="47"/>
    </location>
</feature>
<dbReference type="GO" id="GO:0005886">
    <property type="term" value="C:plasma membrane"/>
    <property type="evidence" value="ECO:0007669"/>
    <property type="project" value="UniProtKB-SubCell"/>
</dbReference>
<name>A0A1H1AM83_9MICC</name>
<comment type="subcellular location">
    <subcellularLocation>
        <location evidence="1">Cell membrane</location>
        <topology evidence="1">Multi-pass membrane protein</topology>
    </subcellularLocation>
</comment>
<proteinExistence type="predicted"/>
<feature type="transmembrane region" description="Helical" evidence="6">
    <location>
        <begin position="146"/>
        <end position="167"/>
    </location>
</feature>
<feature type="transmembrane region" description="Helical" evidence="6">
    <location>
        <begin position="375"/>
        <end position="392"/>
    </location>
</feature>
<evidence type="ECO:0000256" key="6">
    <source>
        <dbReference type="SAM" id="Phobius"/>
    </source>
</evidence>
<reference evidence="7 8" key="1">
    <citation type="submission" date="2016-10" db="EMBL/GenBank/DDBJ databases">
        <authorList>
            <person name="de Groot N.N."/>
        </authorList>
    </citation>
    <scope>NUCLEOTIDE SEQUENCE [LARGE SCALE GENOMIC DNA]</scope>
    <source>
        <strain evidence="7 8">DSM 20117</strain>
    </source>
</reference>
<protein>
    <submittedName>
        <fullName evidence="7">Amino acid transporter</fullName>
    </submittedName>
</protein>
<dbReference type="PANTHER" id="PTHR42770">
    <property type="entry name" value="AMINO ACID TRANSPORTER-RELATED"/>
    <property type="match status" value="1"/>
</dbReference>
<feature type="transmembrane region" description="Helical" evidence="6">
    <location>
        <begin position="174"/>
        <end position="193"/>
    </location>
</feature>
<accession>A0A1H1AM83</accession>
<feature type="transmembrane region" description="Helical" evidence="6">
    <location>
        <begin position="247"/>
        <end position="270"/>
    </location>
</feature>
<dbReference type="Gene3D" id="1.20.1740.10">
    <property type="entry name" value="Amino acid/polyamine transporter I"/>
    <property type="match status" value="1"/>
</dbReference>
<dbReference type="EMBL" id="FNKH01000002">
    <property type="protein sequence ID" value="SDQ40825.1"/>
    <property type="molecule type" value="Genomic_DNA"/>
</dbReference>
<keyword evidence="8" id="KW-1185">Reference proteome</keyword>
<dbReference type="AlphaFoldDB" id="A0A1H1AM83"/>
<keyword evidence="4 6" id="KW-1133">Transmembrane helix</keyword>
<evidence type="ECO:0000313" key="8">
    <source>
        <dbReference type="Proteomes" id="UP000181917"/>
    </source>
</evidence>
<dbReference type="Pfam" id="PF13520">
    <property type="entry name" value="AA_permease_2"/>
    <property type="match status" value="1"/>
</dbReference>
<evidence type="ECO:0000256" key="1">
    <source>
        <dbReference type="ARBA" id="ARBA00004651"/>
    </source>
</evidence>
<evidence type="ECO:0000256" key="5">
    <source>
        <dbReference type="ARBA" id="ARBA00023136"/>
    </source>
</evidence>
<keyword evidence="2" id="KW-1003">Cell membrane</keyword>
<feature type="transmembrane region" description="Helical" evidence="6">
    <location>
        <begin position="298"/>
        <end position="323"/>
    </location>
</feature>
<feature type="transmembrane region" description="Helical" evidence="6">
    <location>
        <begin position="413"/>
        <end position="431"/>
    </location>
</feature>
<gene>
    <name evidence="7" type="ORF">SAMN04489742_0998</name>
</gene>
<dbReference type="KEGG" id="acry:AC20117_12330"/>
<keyword evidence="3 6" id="KW-0812">Transmembrane</keyword>
<feature type="transmembrane region" description="Helical" evidence="6">
    <location>
        <begin position="205"/>
        <end position="227"/>
    </location>
</feature>
<evidence type="ECO:0000256" key="4">
    <source>
        <dbReference type="ARBA" id="ARBA00022989"/>
    </source>
</evidence>
<dbReference type="Proteomes" id="UP000181917">
    <property type="component" value="Unassembled WGS sequence"/>
</dbReference>
<sequence length="483" mass="50850">MTERLANRTTRAPEAKLKRVLSNWDTLAIGVGAMVGFGWVVLTGGWIEGAGTFGAAAAMLAGGVIMAVVGLTYAELVAAMPFAGGEHNYLLRSMGARWSFIGSWAITGGYITIVAFEAVALPRTALYLFPELNKVRLWEVAGAEVYLSWALVGVIAAVVITAINILGVKIAGTVQLFVILFLFAVGALLLFGSTTGGSTENMEPFFNNGLAGFFAVLVIVPFMFVGFDVIPQSAEEVNIPAKKVGKLVVISVLIAAVWYVAVILTTSSAMPASELAATELATADAMGALFNSDLMAKVLIAGGIAGILTSWNSLLMGASRLLYAMAKSGMLPAWFGKLHPKFRTPVNALLFIGGLSVLAPFFGTAMLGWLVDSGSPSIVIAYLLVGIAFVILRRKEPKMDRPLRVGGKGNGGIWIGGASVLLCAGLLSLYIPGMPASIGGAPWTLFGLWWVLGAIFLFRIPAGIKGGPNAEDELHARLAARRR</sequence>